<dbReference type="InterPro" id="IPR023296">
    <property type="entry name" value="Glyco_hydro_beta-prop_sf"/>
</dbReference>
<dbReference type="PANTHER" id="PTHR43101">
    <property type="entry name" value="BETA-FRUCTOSIDASE"/>
    <property type="match status" value="1"/>
</dbReference>
<evidence type="ECO:0000259" key="11">
    <source>
        <dbReference type="Pfam" id="PF08244"/>
    </source>
</evidence>
<evidence type="ECO:0000256" key="6">
    <source>
        <dbReference type="ARBA" id="ARBA00023295"/>
    </source>
</evidence>
<dbReference type="InterPro" id="IPR013148">
    <property type="entry name" value="Glyco_hydro_32_N"/>
</dbReference>
<comment type="function">
    <text evidence="9">Enables the bacterium to metabolize sucrose as a sole carbon source.</text>
</comment>
<gene>
    <name evidence="12" type="ORF">CBF30_05340</name>
</gene>
<dbReference type="AlphaFoldDB" id="A0A430AKL4"/>
<dbReference type="InterPro" id="IPR018053">
    <property type="entry name" value="Glyco_hydro_32_AS"/>
</dbReference>
<dbReference type="OrthoDB" id="9759709at2"/>
<keyword evidence="6 8" id="KW-0326">Glycosidase</keyword>
<proteinExistence type="inferred from homology"/>
<dbReference type="NCBIfam" id="TIGR01322">
    <property type="entry name" value="scrB_fam"/>
    <property type="match status" value="1"/>
</dbReference>
<dbReference type="CDD" id="cd18623">
    <property type="entry name" value="GH32_ScrB-like"/>
    <property type="match status" value="1"/>
</dbReference>
<dbReference type="InterPro" id="IPR006232">
    <property type="entry name" value="Suc6P_hydrolase"/>
</dbReference>
<keyword evidence="9" id="KW-0963">Cytoplasm</keyword>
<dbReference type="SUPFAM" id="SSF75005">
    <property type="entry name" value="Arabinanase/levansucrase/invertase"/>
    <property type="match status" value="1"/>
</dbReference>
<evidence type="ECO:0000256" key="7">
    <source>
        <dbReference type="ARBA" id="ARBA00033367"/>
    </source>
</evidence>
<protein>
    <recommendedName>
        <fullName evidence="4 8">Sucrose-6-phosphate hydrolase</fullName>
        <ecNumber evidence="3 8">3.2.1.26</ecNumber>
    </recommendedName>
    <alternativeName>
        <fullName evidence="7 9">Invertase</fullName>
    </alternativeName>
</protein>
<dbReference type="SMART" id="SM00640">
    <property type="entry name" value="Glyco_32"/>
    <property type="match status" value="1"/>
</dbReference>
<evidence type="ECO:0000256" key="2">
    <source>
        <dbReference type="ARBA" id="ARBA00009902"/>
    </source>
</evidence>
<keyword evidence="9" id="KW-0119">Carbohydrate metabolism</keyword>
<dbReference type="Gene3D" id="2.115.10.20">
    <property type="entry name" value="Glycosyl hydrolase domain, family 43"/>
    <property type="match status" value="1"/>
</dbReference>
<keyword evidence="5 8" id="KW-0378">Hydrolase</keyword>
<evidence type="ECO:0000313" key="13">
    <source>
        <dbReference type="Proteomes" id="UP000288669"/>
    </source>
</evidence>
<sequence>MKFLEIDKYHYVTAKDQGYLRELAKFVSKSEFLPKFHIYPKSGLMNDPNGLSYYNGAYHVFYQWFPFDATHGMKHWGHMKSQDLLHWQDCGLALIPDQEYEKNGCYSGGAIEKDGLLYLFYTANYKTSAGKIPKQALAIMNQAGQIEKYAQNPILDGAPKGYSGELRDPFVFERDGAYYMLLGGSADETGTAKSFGQRGALLLYQSSNLIDWAYKGEVELPIETGYMLECPSLIEVDGKEVLFLSPMGYQPQKNRYQNRFASIYLLGKLDVLNLRFDVEQCDELDAGFDYYAPQAFYAKDNVPLSFAWFGCGEPLYESDKEKWKHGLTMPHELSLRSERLHRFPSKEILAAFSMLECNQKLVAPKMSFYHFSTEVSREQKNATIVFGNPGNTWQLDIDTESGEVILDRSNLATPIDVEYGEDRRTILTAKTAIIQVDVFVDNSFIEIFLNQGEKVFSFRSFNLAKDHMIVSESVTNCKIGYYNR</sequence>
<dbReference type="InterPro" id="IPR001362">
    <property type="entry name" value="Glyco_hydro_32"/>
</dbReference>
<reference evidence="12 13" key="1">
    <citation type="submission" date="2017-05" db="EMBL/GenBank/DDBJ databases">
        <title>Vagococcus spp. assemblies.</title>
        <authorList>
            <person name="Gulvik C.A."/>
        </authorList>
    </citation>
    <scope>NUCLEOTIDE SEQUENCE [LARGE SCALE GENOMIC DNA]</scope>
    <source>
        <strain evidence="12 13">DSM 24756</strain>
    </source>
</reference>
<dbReference type="InterPro" id="IPR013189">
    <property type="entry name" value="Glyco_hydro_32_C"/>
</dbReference>
<evidence type="ECO:0000256" key="8">
    <source>
        <dbReference type="RuleBase" id="RU362110"/>
    </source>
</evidence>
<dbReference type="Proteomes" id="UP000288669">
    <property type="component" value="Unassembled WGS sequence"/>
</dbReference>
<dbReference type="InterPro" id="IPR051214">
    <property type="entry name" value="GH32_Enzymes"/>
</dbReference>
<dbReference type="GO" id="GO:0005737">
    <property type="term" value="C:cytoplasm"/>
    <property type="evidence" value="ECO:0007669"/>
    <property type="project" value="UniProtKB-SubCell"/>
</dbReference>
<dbReference type="RefSeq" id="WP_126823455.1">
    <property type="nucleotide sequence ID" value="NZ_JBHLWU010000001.1"/>
</dbReference>
<evidence type="ECO:0000256" key="4">
    <source>
        <dbReference type="ARBA" id="ARBA00019623"/>
    </source>
</evidence>
<evidence type="ECO:0000259" key="10">
    <source>
        <dbReference type="Pfam" id="PF00251"/>
    </source>
</evidence>
<organism evidence="12 13">
    <name type="scientific">Vagococcus entomophilus</name>
    <dbReference type="NCBI Taxonomy" id="1160095"/>
    <lineage>
        <taxon>Bacteria</taxon>
        <taxon>Bacillati</taxon>
        <taxon>Bacillota</taxon>
        <taxon>Bacilli</taxon>
        <taxon>Lactobacillales</taxon>
        <taxon>Enterococcaceae</taxon>
        <taxon>Vagococcus</taxon>
    </lineage>
</organism>
<evidence type="ECO:0000256" key="5">
    <source>
        <dbReference type="ARBA" id="ARBA00022801"/>
    </source>
</evidence>
<name>A0A430AKL4_9ENTE</name>
<evidence type="ECO:0000313" key="12">
    <source>
        <dbReference type="EMBL" id="RSU08651.1"/>
    </source>
</evidence>
<dbReference type="GO" id="GO:0005985">
    <property type="term" value="P:sucrose metabolic process"/>
    <property type="evidence" value="ECO:0007669"/>
    <property type="project" value="UniProtKB-UniPathway"/>
</dbReference>
<feature type="domain" description="Glycosyl hydrolase family 32 N-terminal" evidence="10">
    <location>
        <begin position="37"/>
        <end position="341"/>
    </location>
</feature>
<comment type="caution">
    <text evidence="12">The sequence shown here is derived from an EMBL/GenBank/DDBJ whole genome shotgun (WGS) entry which is preliminary data.</text>
</comment>
<dbReference type="SUPFAM" id="SSF49899">
    <property type="entry name" value="Concanavalin A-like lectins/glucanases"/>
    <property type="match status" value="1"/>
</dbReference>
<dbReference type="PANTHER" id="PTHR43101:SF1">
    <property type="entry name" value="BETA-FRUCTOSIDASE"/>
    <property type="match status" value="1"/>
</dbReference>
<comment type="pathway">
    <text evidence="1 9">Glycan biosynthesis; sucrose metabolism.</text>
</comment>
<dbReference type="EMBL" id="NGJZ01000001">
    <property type="protein sequence ID" value="RSU08651.1"/>
    <property type="molecule type" value="Genomic_DNA"/>
</dbReference>
<dbReference type="EC" id="3.2.1.26" evidence="3 8"/>
<dbReference type="PROSITE" id="PS00609">
    <property type="entry name" value="GLYCOSYL_HYDROL_F32"/>
    <property type="match status" value="1"/>
</dbReference>
<keyword evidence="13" id="KW-1185">Reference proteome</keyword>
<feature type="domain" description="Glycosyl hydrolase family 32 C-terminal" evidence="11">
    <location>
        <begin position="366"/>
        <end position="462"/>
    </location>
</feature>
<dbReference type="Pfam" id="PF00251">
    <property type="entry name" value="Glyco_hydro_32N"/>
    <property type="match status" value="1"/>
</dbReference>
<dbReference type="GO" id="GO:0004564">
    <property type="term" value="F:beta-fructofuranosidase activity"/>
    <property type="evidence" value="ECO:0007669"/>
    <property type="project" value="UniProtKB-EC"/>
</dbReference>
<dbReference type="InterPro" id="IPR013320">
    <property type="entry name" value="ConA-like_dom_sf"/>
</dbReference>
<dbReference type="Gene3D" id="2.60.120.560">
    <property type="entry name" value="Exo-inulinase, domain 1"/>
    <property type="match status" value="1"/>
</dbReference>
<evidence type="ECO:0000256" key="1">
    <source>
        <dbReference type="ARBA" id="ARBA00004914"/>
    </source>
</evidence>
<dbReference type="UniPathway" id="UPA00238"/>
<evidence type="ECO:0000256" key="3">
    <source>
        <dbReference type="ARBA" id="ARBA00012758"/>
    </source>
</evidence>
<comment type="catalytic activity">
    <reaction evidence="8">
        <text>Hydrolysis of terminal non-reducing beta-D-fructofuranoside residues in beta-D-fructofuranosides.</text>
        <dbReference type="EC" id="3.2.1.26"/>
    </reaction>
</comment>
<comment type="similarity">
    <text evidence="2 8">Belongs to the glycosyl hydrolase 32 family.</text>
</comment>
<dbReference type="Pfam" id="PF08244">
    <property type="entry name" value="Glyco_hydro_32C"/>
    <property type="match status" value="1"/>
</dbReference>
<comment type="subcellular location">
    <subcellularLocation>
        <location evidence="9">Cytoplasm</location>
    </subcellularLocation>
</comment>
<evidence type="ECO:0000256" key="9">
    <source>
        <dbReference type="RuleBase" id="RU365015"/>
    </source>
</evidence>
<accession>A0A430AKL4</accession>